<dbReference type="Pfam" id="PF00395">
    <property type="entry name" value="SLH"/>
    <property type="match status" value="3"/>
</dbReference>
<keyword evidence="3" id="KW-0732">Signal</keyword>
<accession>A0A9D1D723</accession>
<gene>
    <name evidence="5" type="ORF">IAA70_06485</name>
</gene>
<protein>
    <submittedName>
        <fullName evidence="5">S-layer homology domain-containing protein</fullName>
    </submittedName>
</protein>
<name>A0A9D1D723_9FIRM</name>
<keyword evidence="2" id="KW-0677">Repeat</keyword>
<dbReference type="PROSITE" id="PS51272">
    <property type="entry name" value="SLH"/>
    <property type="match status" value="3"/>
</dbReference>
<dbReference type="EMBL" id="DVGD01000209">
    <property type="protein sequence ID" value="HIR10031.1"/>
    <property type="molecule type" value="Genomic_DNA"/>
</dbReference>
<dbReference type="SUPFAM" id="SSF51126">
    <property type="entry name" value="Pectin lyase-like"/>
    <property type="match status" value="1"/>
</dbReference>
<dbReference type="InterPro" id="IPR042229">
    <property type="entry name" value="Listeria/Bacterioides_rpt_sf"/>
</dbReference>
<dbReference type="PANTHER" id="PTHR43308">
    <property type="entry name" value="OUTER MEMBRANE PROTEIN ALPHA-RELATED"/>
    <property type="match status" value="1"/>
</dbReference>
<dbReference type="InterPro" id="IPR013378">
    <property type="entry name" value="InlB-like_B-rpt"/>
</dbReference>
<reference evidence="5" key="2">
    <citation type="journal article" date="2021" name="PeerJ">
        <title>Extensive microbial diversity within the chicken gut microbiome revealed by metagenomics and culture.</title>
        <authorList>
            <person name="Gilroy R."/>
            <person name="Ravi A."/>
            <person name="Getino M."/>
            <person name="Pursley I."/>
            <person name="Horton D.L."/>
            <person name="Alikhan N.F."/>
            <person name="Baker D."/>
            <person name="Gharbi K."/>
            <person name="Hall N."/>
            <person name="Watson M."/>
            <person name="Adriaenssens E.M."/>
            <person name="Foster-Nyarko E."/>
            <person name="Jarju S."/>
            <person name="Secka A."/>
            <person name="Antonio M."/>
            <person name="Oren A."/>
            <person name="Chaudhuri R.R."/>
            <person name="La Ragione R."/>
            <person name="Hildebrand F."/>
            <person name="Pallen M.J."/>
        </authorList>
    </citation>
    <scope>NUCLEOTIDE SEQUENCE</scope>
    <source>
        <strain evidence="5">ChiHjej9B8-7071</strain>
    </source>
</reference>
<dbReference type="AlphaFoldDB" id="A0A9D1D723"/>
<dbReference type="Proteomes" id="UP000824258">
    <property type="component" value="Unassembled WGS sequence"/>
</dbReference>
<feature type="chain" id="PRO_5039498956" evidence="3">
    <location>
        <begin position="28"/>
        <end position="1028"/>
    </location>
</feature>
<evidence type="ECO:0000313" key="6">
    <source>
        <dbReference type="Proteomes" id="UP000824258"/>
    </source>
</evidence>
<feature type="domain" description="SLH" evidence="4">
    <location>
        <begin position="971"/>
        <end position="1028"/>
    </location>
</feature>
<feature type="domain" description="SLH" evidence="4">
    <location>
        <begin position="846"/>
        <end position="904"/>
    </location>
</feature>
<sequence>MALAILMTILLLTALAVLATAQGTAVAQIGNTDYASLSEAVAAVPTNGVKTTITLKEDLVQSAPVTVAEGQNIVFDMAGHSIKVTSDFSGRIFTNNGTLTIQGNGSVDVSAAGENGYGMVNNFGTLTVVDGSYTGADAADASCFYNRAGGTATFIAPSINHAAGCIATAANTNTYIYGGTYVDKYYPAIENRGNMLITAGTFTNTSCSACVGNGKWGYTIRSGQASSTAYLKIQGAAEDSVQVTGVQGGLAVVGGTADIYNGSYQTVQCVNNPSHTASFYAGYFTGESYETAVNVYGGSFTSYNKTALQVGNGNPAPDSGAGKESTVMIYGGAFTGGDAAKTAITVEDQDNAIGGASILGGSFSSDVSQYVPTYCDGETDDDGIFHVTQKTEGEARIGDRYYDTLAAALADAADGETVTLLNNVENMSQIIINDGRKLTLDLNGFNVGFGRNQNFSIRYGGLELTGSGKLYEEQPYLSPVVLYGADDPTASGYTTLTVGKDVTLEGWAGAFIDCYSNRTAAYGIEVTVYGTLHSVRDINGDGGHALYVNGNIKATEGDVPKIRLDGAILHTDYGNGMYLAGFADTTIVNSKIDSTGENGTGIEIRAGKLTIEGDTLVEAGDEAFDITPNGNGSTTANVALAVVQHTTKLPTEVTVLGGTFRGTAAFFEQNAQNNDEDAIAKIRLDVQGGNFEGIFYSENKENFVSGGFYSAPVKRDYLLDTLTYELNNHGTYSYYPTFAQAQANAQSGAVITNLQGAPGQDSLTVKFVFGLGKADFTMEIPADTAIYLLERPSVSGYTFLGWKSSADGKVYDAGEKVEITKDTTFTALWRNNLGIVVDIIGGAVEGKEFFTDVSMGDWYYEAVKFCFDYDLMNGVGNGKFSPDTTLTRAMLAQVLYNLDEARGSYAGVFTDVSDSAWYANAVNWAAASGIVEGKGNNKFDPDAPVTRQEMAAIFYRYASYKGYDVSAAASLDRFTDASKVASWAKDAMSWAVGGYVINGKGAGRLDPTGTATRAEVAQILMNFCNNVL</sequence>
<comment type="subcellular location">
    <subcellularLocation>
        <location evidence="1">Cell envelope</location>
    </subcellularLocation>
</comment>
<evidence type="ECO:0000256" key="2">
    <source>
        <dbReference type="ARBA" id="ARBA00022737"/>
    </source>
</evidence>
<reference evidence="5" key="1">
    <citation type="submission" date="2020-10" db="EMBL/GenBank/DDBJ databases">
        <authorList>
            <person name="Gilroy R."/>
        </authorList>
    </citation>
    <scope>NUCLEOTIDE SEQUENCE</scope>
    <source>
        <strain evidence="5">ChiHjej9B8-7071</strain>
    </source>
</reference>
<evidence type="ECO:0000256" key="3">
    <source>
        <dbReference type="SAM" id="SignalP"/>
    </source>
</evidence>
<feature type="signal peptide" evidence="3">
    <location>
        <begin position="1"/>
        <end position="27"/>
    </location>
</feature>
<organism evidence="5 6">
    <name type="scientific">Candidatus Avoscillospira stercoripullorum</name>
    <dbReference type="NCBI Taxonomy" id="2840709"/>
    <lineage>
        <taxon>Bacteria</taxon>
        <taxon>Bacillati</taxon>
        <taxon>Bacillota</taxon>
        <taxon>Clostridia</taxon>
        <taxon>Eubacteriales</taxon>
        <taxon>Oscillospiraceae</taxon>
        <taxon>Oscillospiraceae incertae sedis</taxon>
        <taxon>Candidatus Avoscillospira</taxon>
    </lineage>
</organism>
<dbReference type="GO" id="GO:0030313">
    <property type="term" value="C:cell envelope"/>
    <property type="evidence" value="ECO:0007669"/>
    <property type="project" value="UniProtKB-SubCell"/>
</dbReference>
<evidence type="ECO:0000259" key="4">
    <source>
        <dbReference type="PROSITE" id="PS51272"/>
    </source>
</evidence>
<dbReference type="Gene3D" id="2.60.40.4270">
    <property type="entry name" value="Listeria-Bacteroides repeat domain"/>
    <property type="match status" value="1"/>
</dbReference>
<dbReference type="InterPro" id="IPR001119">
    <property type="entry name" value="SLH_dom"/>
</dbReference>
<evidence type="ECO:0000256" key="1">
    <source>
        <dbReference type="ARBA" id="ARBA00004196"/>
    </source>
</evidence>
<evidence type="ECO:0000313" key="5">
    <source>
        <dbReference type="EMBL" id="HIR10031.1"/>
    </source>
</evidence>
<feature type="domain" description="SLH" evidence="4">
    <location>
        <begin position="905"/>
        <end position="968"/>
    </location>
</feature>
<proteinExistence type="predicted"/>
<dbReference type="InterPro" id="IPR011050">
    <property type="entry name" value="Pectin_lyase_fold/virulence"/>
</dbReference>
<dbReference type="InterPro" id="IPR051465">
    <property type="entry name" value="Cell_Envelope_Struct_Comp"/>
</dbReference>
<dbReference type="Pfam" id="PF09479">
    <property type="entry name" value="Flg_new"/>
    <property type="match status" value="1"/>
</dbReference>
<comment type="caution">
    <text evidence="5">The sequence shown here is derived from an EMBL/GenBank/DDBJ whole genome shotgun (WGS) entry which is preliminary data.</text>
</comment>